<dbReference type="OrthoDB" id="5835829at2759"/>
<sequence length="473" mass="52040">MKNELVFVAAPGRGHIVSEIEFAKRLSEVDRGISVTVLLMKSSSLDLDSFIQELAASVSSSNIQFISLPKADPPPSELKSSNESYFAAYIEKHKCLVKDAIINHVLPKSGTHLAGLVIDLFCSSMIDVANELGVPSYVFCTSSAAFLGLVLYLPIRHSLIGTEFSISDPDSSIPAFANLVPSGVLPSFLFNKHGGYSSFLSHGTRFQKAKGFIINTFAELESHAINFLTADKESPQVYTVGPVINLDITKKLSESDRKIMKWLDDQPSSSVVFLCFGSIGGFEPPQLAEIAIALKQSGHRFLWSVQPSPPKDFTVKPKVYANFSDVLPKGFLERTKDRGLVCGWAPQVEILRHHAVGGFVSHCGWNSILESLWNGVPIATWPVYGEQQSNAFQLVKDLELAVELTLDYRFENSDEIVVADKIEKAINWLMDSENPVRQRVKDLGEKGRKALMDGGSSLISFGRFIADISVNRL</sequence>
<proteinExistence type="inferred from homology"/>
<dbReference type="Proteomes" id="UP000295252">
    <property type="component" value="Chromosome XI"/>
</dbReference>
<reference evidence="6" key="1">
    <citation type="journal article" date="2014" name="Science">
        <title>The coffee genome provides insight into the convergent evolution of caffeine biosynthesis.</title>
        <authorList>
            <person name="Denoeud F."/>
            <person name="Carretero-Paulet L."/>
            <person name="Dereeper A."/>
            <person name="Droc G."/>
            <person name="Guyot R."/>
            <person name="Pietrella M."/>
            <person name="Zheng C."/>
            <person name="Alberti A."/>
            <person name="Anthony F."/>
            <person name="Aprea G."/>
            <person name="Aury J.M."/>
            <person name="Bento P."/>
            <person name="Bernard M."/>
            <person name="Bocs S."/>
            <person name="Campa C."/>
            <person name="Cenci A."/>
            <person name="Combes M.C."/>
            <person name="Crouzillat D."/>
            <person name="Da Silva C."/>
            <person name="Daddiego L."/>
            <person name="De Bellis F."/>
            <person name="Dussert S."/>
            <person name="Garsmeur O."/>
            <person name="Gayraud T."/>
            <person name="Guignon V."/>
            <person name="Jahn K."/>
            <person name="Jamilloux V."/>
            <person name="Joet T."/>
            <person name="Labadie K."/>
            <person name="Lan T."/>
            <person name="Leclercq J."/>
            <person name="Lepelley M."/>
            <person name="Leroy T."/>
            <person name="Li L.T."/>
            <person name="Librado P."/>
            <person name="Lopez L."/>
            <person name="Munoz A."/>
            <person name="Noel B."/>
            <person name="Pallavicini A."/>
            <person name="Perrotta G."/>
            <person name="Poncet V."/>
            <person name="Pot D."/>
            <person name="Priyono X."/>
            <person name="Rigoreau M."/>
            <person name="Rouard M."/>
            <person name="Rozas J."/>
            <person name="Tranchant-Dubreuil C."/>
            <person name="VanBuren R."/>
            <person name="Zhang Q."/>
            <person name="Andrade A.C."/>
            <person name="Argout X."/>
            <person name="Bertrand B."/>
            <person name="de Kochko A."/>
            <person name="Graziosi G."/>
            <person name="Henry R.J."/>
            <person name="Jayarama X."/>
            <person name="Ming R."/>
            <person name="Nagai C."/>
            <person name="Rounsley S."/>
            <person name="Sankoff D."/>
            <person name="Giuliano G."/>
            <person name="Albert V.A."/>
            <person name="Wincker P."/>
            <person name="Lashermes P."/>
        </authorList>
    </citation>
    <scope>NUCLEOTIDE SEQUENCE [LARGE SCALE GENOMIC DNA]</scope>
    <source>
        <strain evidence="6">cv. DH200-94</strain>
    </source>
</reference>
<name>A0A068US72_COFCA</name>
<dbReference type="OMA" id="IPGYVCS"/>
<dbReference type="InParanoid" id="A0A068US72"/>
<dbReference type="InterPro" id="IPR050481">
    <property type="entry name" value="UDP-glycosyltransf_plant"/>
</dbReference>
<dbReference type="FunFam" id="3.40.50.2000:FF:000056">
    <property type="entry name" value="Glycosyltransferase"/>
    <property type="match status" value="1"/>
</dbReference>
<keyword evidence="6" id="KW-1185">Reference proteome</keyword>
<dbReference type="FunCoup" id="A0A068US72">
    <property type="interactions" value="759"/>
</dbReference>
<evidence type="ECO:0000313" key="6">
    <source>
        <dbReference type="Proteomes" id="UP000295252"/>
    </source>
</evidence>
<keyword evidence="3" id="KW-0328">Glycosyltransferase</keyword>
<comment type="similarity">
    <text evidence="1 3">Belongs to the UDP-glycosyltransferase family.</text>
</comment>
<evidence type="ECO:0000256" key="3">
    <source>
        <dbReference type="RuleBase" id="RU003718"/>
    </source>
</evidence>
<dbReference type="Gramene" id="CDP11256">
    <property type="protein sequence ID" value="CDP11256"/>
    <property type="gene ID" value="GSCOC_T00033380001"/>
</dbReference>
<dbReference type="PANTHER" id="PTHR48048:SF83">
    <property type="entry name" value="GLYCOSYLTRANSFERASE"/>
    <property type="match status" value="1"/>
</dbReference>
<dbReference type="InterPro" id="IPR002213">
    <property type="entry name" value="UDP_glucos_trans"/>
</dbReference>
<dbReference type="EC" id="2.4.1.-" evidence="4"/>
<dbReference type="EMBL" id="HG739137">
    <property type="protein sequence ID" value="CDP11256.1"/>
    <property type="molecule type" value="Genomic_DNA"/>
</dbReference>
<dbReference type="PANTHER" id="PTHR48048">
    <property type="entry name" value="GLYCOSYLTRANSFERASE"/>
    <property type="match status" value="1"/>
</dbReference>
<evidence type="ECO:0000256" key="1">
    <source>
        <dbReference type="ARBA" id="ARBA00009995"/>
    </source>
</evidence>
<evidence type="ECO:0000313" key="5">
    <source>
        <dbReference type="EMBL" id="CDP11256.1"/>
    </source>
</evidence>
<dbReference type="SUPFAM" id="SSF53756">
    <property type="entry name" value="UDP-Glycosyltransferase/glycogen phosphorylase"/>
    <property type="match status" value="1"/>
</dbReference>
<accession>A0A068US72</accession>
<dbReference type="InterPro" id="IPR035595">
    <property type="entry name" value="UDP_glycos_trans_CS"/>
</dbReference>
<dbReference type="PROSITE" id="PS00375">
    <property type="entry name" value="UDPGT"/>
    <property type="match status" value="1"/>
</dbReference>
<dbReference type="GO" id="GO:0035251">
    <property type="term" value="F:UDP-glucosyltransferase activity"/>
    <property type="evidence" value="ECO:0007669"/>
    <property type="project" value="InterPro"/>
</dbReference>
<dbReference type="CDD" id="cd03784">
    <property type="entry name" value="GT1_Gtf-like"/>
    <property type="match status" value="1"/>
</dbReference>
<gene>
    <name evidence="5" type="ORF">GSCOC_T00033380001</name>
</gene>
<protein>
    <recommendedName>
        <fullName evidence="4">Glycosyltransferase</fullName>
        <ecNumber evidence="4">2.4.1.-</ecNumber>
    </recommendedName>
</protein>
<dbReference type="AlphaFoldDB" id="A0A068US72"/>
<organism evidence="5 6">
    <name type="scientific">Coffea canephora</name>
    <name type="common">Robusta coffee</name>
    <dbReference type="NCBI Taxonomy" id="49390"/>
    <lineage>
        <taxon>Eukaryota</taxon>
        <taxon>Viridiplantae</taxon>
        <taxon>Streptophyta</taxon>
        <taxon>Embryophyta</taxon>
        <taxon>Tracheophyta</taxon>
        <taxon>Spermatophyta</taxon>
        <taxon>Magnoliopsida</taxon>
        <taxon>eudicotyledons</taxon>
        <taxon>Gunneridae</taxon>
        <taxon>Pentapetalae</taxon>
        <taxon>asterids</taxon>
        <taxon>lamiids</taxon>
        <taxon>Gentianales</taxon>
        <taxon>Rubiaceae</taxon>
        <taxon>Ixoroideae</taxon>
        <taxon>Gardenieae complex</taxon>
        <taxon>Bertiereae - Coffeeae clade</taxon>
        <taxon>Coffeeae</taxon>
        <taxon>Coffea</taxon>
    </lineage>
</organism>
<evidence type="ECO:0000256" key="4">
    <source>
        <dbReference type="RuleBase" id="RU362057"/>
    </source>
</evidence>
<evidence type="ECO:0000256" key="2">
    <source>
        <dbReference type="ARBA" id="ARBA00022679"/>
    </source>
</evidence>
<dbReference type="Gene3D" id="3.40.50.2000">
    <property type="entry name" value="Glycogen Phosphorylase B"/>
    <property type="match status" value="2"/>
</dbReference>
<dbReference type="Pfam" id="PF00201">
    <property type="entry name" value="UDPGT"/>
    <property type="match status" value="1"/>
</dbReference>
<dbReference type="PhylomeDB" id="A0A068US72"/>
<keyword evidence="2 3" id="KW-0808">Transferase</keyword>